<dbReference type="GO" id="GO:0005829">
    <property type="term" value="C:cytosol"/>
    <property type="evidence" value="ECO:0007669"/>
    <property type="project" value="TreeGrafter"/>
</dbReference>
<protein>
    <submittedName>
        <fullName evidence="4">3,4-dihydroxy-2-butanone kinase</fullName>
    </submittedName>
</protein>
<keyword evidence="5" id="KW-1185">Reference proteome</keyword>
<dbReference type="GO" id="GO:0004371">
    <property type="term" value="F:glycerone kinase activity"/>
    <property type="evidence" value="ECO:0007669"/>
    <property type="project" value="InterPro"/>
</dbReference>
<proteinExistence type="predicted"/>
<dbReference type="InterPro" id="IPR004007">
    <property type="entry name" value="DhaL_dom"/>
</dbReference>
<dbReference type="EMBL" id="JAUJYO010000019">
    <property type="protein sequence ID" value="KAK1287390.1"/>
    <property type="molecule type" value="Genomic_DNA"/>
</dbReference>
<evidence type="ECO:0000313" key="5">
    <source>
        <dbReference type="Proteomes" id="UP001180020"/>
    </source>
</evidence>
<evidence type="ECO:0000313" key="4">
    <source>
        <dbReference type="EMBL" id="KAK1287390.1"/>
    </source>
</evidence>
<evidence type="ECO:0000259" key="3">
    <source>
        <dbReference type="PROSITE" id="PS51480"/>
    </source>
</evidence>
<name>A0AAV9CFJ6_ACOCL</name>
<keyword evidence="2 4" id="KW-0418">Kinase</keyword>
<dbReference type="GO" id="GO:0019563">
    <property type="term" value="P:glycerol catabolic process"/>
    <property type="evidence" value="ECO:0007669"/>
    <property type="project" value="TreeGrafter"/>
</dbReference>
<gene>
    <name evidence="4" type="primary">DHBK</name>
    <name evidence="4" type="ORF">QJS10_CPB19g01695</name>
</gene>
<feature type="domain" description="DhaL" evidence="3">
    <location>
        <begin position="43"/>
        <end position="130"/>
    </location>
</feature>
<dbReference type="InterPro" id="IPR036117">
    <property type="entry name" value="DhaL_dom_sf"/>
</dbReference>
<reference evidence="4" key="2">
    <citation type="submission" date="2023-06" db="EMBL/GenBank/DDBJ databases">
        <authorList>
            <person name="Ma L."/>
            <person name="Liu K.-W."/>
            <person name="Li Z."/>
            <person name="Hsiao Y.-Y."/>
            <person name="Qi Y."/>
            <person name="Fu T."/>
            <person name="Tang G."/>
            <person name="Zhang D."/>
            <person name="Sun W.-H."/>
            <person name="Liu D.-K."/>
            <person name="Li Y."/>
            <person name="Chen G.-Z."/>
            <person name="Liu X.-D."/>
            <person name="Liao X.-Y."/>
            <person name="Jiang Y.-T."/>
            <person name="Yu X."/>
            <person name="Hao Y."/>
            <person name="Huang J."/>
            <person name="Zhao X.-W."/>
            <person name="Ke S."/>
            <person name="Chen Y.-Y."/>
            <person name="Wu W.-L."/>
            <person name="Hsu J.-L."/>
            <person name="Lin Y.-F."/>
            <person name="Huang M.-D."/>
            <person name="Li C.-Y."/>
            <person name="Huang L."/>
            <person name="Wang Z.-W."/>
            <person name="Zhao X."/>
            <person name="Zhong W.-Y."/>
            <person name="Peng D.-H."/>
            <person name="Ahmad S."/>
            <person name="Lan S."/>
            <person name="Zhang J.-S."/>
            <person name="Tsai W.-C."/>
            <person name="Van De Peer Y."/>
            <person name="Liu Z.-J."/>
        </authorList>
    </citation>
    <scope>NUCLEOTIDE SEQUENCE</scope>
    <source>
        <strain evidence="4">CP</strain>
        <tissue evidence="4">Leaves</tissue>
    </source>
</reference>
<dbReference type="Proteomes" id="UP001180020">
    <property type="component" value="Unassembled WGS sequence"/>
</dbReference>
<sequence length="130" mass="13487">MGVALSVCTLPGQVTSDRLGPGKMELGLGILLIRPRELNEQGYVLEAAIEAGAKEIINLKDALNEWDSKVGDGDCGSTSLDAGKDSLTAFLLSSEAAVNGAEATKNMSAQDGTELQPLLSKANSNLEPTV</sequence>
<dbReference type="Gene3D" id="1.25.40.340">
    <property type="match status" value="1"/>
</dbReference>
<dbReference type="AlphaFoldDB" id="A0AAV9CFJ6"/>
<accession>A0AAV9CFJ6</accession>
<keyword evidence="1" id="KW-0808">Transferase</keyword>
<dbReference type="SUPFAM" id="SSF101473">
    <property type="entry name" value="DhaL-like"/>
    <property type="match status" value="1"/>
</dbReference>
<evidence type="ECO:0000256" key="1">
    <source>
        <dbReference type="ARBA" id="ARBA00022679"/>
    </source>
</evidence>
<dbReference type="PANTHER" id="PTHR28629:SF4">
    <property type="entry name" value="TRIOKINASE_FMN CYCLASE"/>
    <property type="match status" value="1"/>
</dbReference>
<comment type="caution">
    <text evidence="4">The sequence shown here is derived from an EMBL/GenBank/DDBJ whole genome shotgun (WGS) entry which is preliminary data.</text>
</comment>
<evidence type="ECO:0000256" key="2">
    <source>
        <dbReference type="ARBA" id="ARBA00022777"/>
    </source>
</evidence>
<dbReference type="PANTHER" id="PTHR28629">
    <property type="entry name" value="TRIOKINASE/FMN CYCLASE"/>
    <property type="match status" value="1"/>
</dbReference>
<dbReference type="PROSITE" id="PS51480">
    <property type="entry name" value="DHAL"/>
    <property type="match status" value="1"/>
</dbReference>
<organism evidence="4 5">
    <name type="scientific">Acorus calamus</name>
    <name type="common">Sweet flag</name>
    <dbReference type="NCBI Taxonomy" id="4465"/>
    <lineage>
        <taxon>Eukaryota</taxon>
        <taxon>Viridiplantae</taxon>
        <taxon>Streptophyta</taxon>
        <taxon>Embryophyta</taxon>
        <taxon>Tracheophyta</taxon>
        <taxon>Spermatophyta</taxon>
        <taxon>Magnoliopsida</taxon>
        <taxon>Liliopsida</taxon>
        <taxon>Acoraceae</taxon>
        <taxon>Acorus</taxon>
    </lineage>
</organism>
<reference evidence="4" key="1">
    <citation type="journal article" date="2023" name="Nat. Commun.">
        <title>Diploid and tetraploid genomes of Acorus and the evolution of monocots.</title>
        <authorList>
            <person name="Ma L."/>
            <person name="Liu K.W."/>
            <person name="Li Z."/>
            <person name="Hsiao Y.Y."/>
            <person name="Qi Y."/>
            <person name="Fu T."/>
            <person name="Tang G.D."/>
            <person name="Zhang D."/>
            <person name="Sun W.H."/>
            <person name="Liu D.K."/>
            <person name="Li Y."/>
            <person name="Chen G.Z."/>
            <person name="Liu X.D."/>
            <person name="Liao X.Y."/>
            <person name="Jiang Y.T."/>
            <person name="Yu X."/>
            <person name="Hao Y."/>
            <person name="Huang J."/>
            <person name="Zhao X.W."/>
            <person name="Ke S."/>
            <person name="Chen Y.Y."/>
            <person name="Wu W.L."/>
            <person name="Hsu J.L."/>
            <person name="Lin Y.F."/>
            <person name="Huang M.D."/>
            <person name="Li C.Y."/>
            <person name="Huang L."/>
            <person name="Wang Z.W."/>
            <person name="Zhao X."/>
            <person name="Zhong W.Y."/>
            <person name="Peng D.H."/>
            <person name="Ahmad S."/>
            <person name="Lan S."/>
            <person name="Zhang J.S."/>
            <person name="Tsai W.C."/>
            <person name="Van de Peer Y."/>
            <person name="Liu Z.J."/>
        </authorList>
    </citation>
    <scope>NUCLEOTIDE SEQUENCE</scope>
    <source>
        <strain evidence="4">CP</strain>
    </source>
</reference>
<dbReference type="InterPro" id="IPR050861">
    <property type="entry name" value="Dihydroxyacetone_Kinase"/>
</dbReference>